<accession>A0A9P9ZAE2</accession>
<feature type="transmembrane region" description="Helical" evidence="8">
    <location>
        <begin position="337"/>
        <end position="355"/>
    </location>
</feature>
<feature type="region of interest" description="Disordered" evidence="7">
    <location>
        <begin position="1"/>
        <end position="21"/>
    </location>
</feature>
<evidence type="ECO:0000256" key="4">
    <source>
        <dbReference type="ARBA" id="ARBA00022692"/>
    </source>
</evidence>
<dbReference type="PROSITE" id="PS50928">
    <property type="entry name" value="ABC_TM1"/>
    <property type="match status" value="1"/>
</dbReference>
<dbReference type="PANTHER" id="PTHR30047:SF7">
    <property type="entry name" value="HIGH-AFFINITY CHOLINE TRANSPORT PROTEIN"/>
    <property type="match status" value="1"/>
</dbReference>
<name>A0A9P9ZAE2_9POAL</name>
<evidence type="ECO:0000256" key="8">
    <source>
        <dbReference type="SAM" id="Phobius"/>
    </source>
</evidence>
<keyword evidence="6 8" id="KW-0472">Membrane</keyword>
<feature type="transmembrane region" description="Helical" evidence="8">
    <location>
        <begin position="156"/>
        <end position="179"/>
    </location>
</feature>
<evidence type="ECO:0000256" key="5">
    <source>
        <dbReference type="ARBA" id="ARBA00022989"/>
    </source>
</evidence>
<feature type="transmembrane region" description="Helical" evidence="8">
    <location>
        <begin position="872"/>
        <end position="897"/>
    </location>
</feature>
<proteinExistence type="predicted"/>
<dbReference type="GO" id="GO:0005886">
    <property type="term" value="C:plasma membrane"/>
    <property type="evidence" value="ECO:0007669"/>
    <property type="project" value="UniProtKB-SubCell"/>
</dbReference>
<keyword evidence="2" id="KW-0813">Transport</keyword>
<organism evidence="10 11">
    <name type="scientific">Rhynchospora breviuscula</name>
    <dbReference type="NCBI Taxonomy" id="2022672"/>
    <lineage>
        <taxon>Eukaryota</taxon>
        <taxon>Viridiplantae</taxon>
        <taxon>Streptophyta</taxon>
        <taxon>Embryophyta</taxon>
        <taxon>Tracheophyta</taxon>
        <taxon>Spermatophyta</taxon>
        <taxon>Magnoliopsida</taxon>
        <taxon>Liliopsida</taxon>
        <taxon>Poales</taxon>
        <taxon>Cyperaceae</taxon>
        <taxon>Cyperoideae</taxon>
        <taxon>Rhynchosporeae</taxon>
        <taxon>Rhynchospora</taxon>
    </lineage>
</organism>
<comment type="caution">
    <text evidence="10">The sequence shown here is derived from an EMBL/GenBank/DDBJ whole genome shotgun (WGS) entry which is preliminary data.</text>
</comment>
<feature type="transmembrane region" description="Helical" evidence="8">
    <location>
        <begin position="367"/>
        <end position="390"/>
    </location>
</feature>
<dbReference type="Gene3D" id="1.10.3720.10">
    <property type="entry name" value="MetI-like"/>
    <property type="match status" value="1"/>
</dbReference>
<feature type="transmembrane region" description="Helical" evidence="8">
    <location>
        <begin position="716"/>
        <end position="738"/>
    </location>
</feature>
<feature type="transmembrane region" description="Helical" evidence="8">
    <location>
        <begin position="278"/>
        <end position="295"/>
    </location>
</feature>
<evidence type="ECO:0000256" key="3">
    <source>
        <dbReference type="ARBA" id="ARBA00022475"/>
    </source>
</evidence>
<dbReference type="Proteomes" id="UP001151287">
    <property type="component" value="Unassembled WGS sequence"/>
</dbReference>
<feature type="transmembrane region" description="Helical" evidence="8">
    <location>
        <begin position="69"/>
        <end position="87"/>
    </location>
</feature>
<protein>
    <recommendedName>
        <fullName evidence="9">ABC transmembrane type-1 domain-containing protein</fullName>
    </recommendedName>
</protein>
<feature type="domain" description="ABC transmembrane type-1" evidence="9">
    <location>
        <begin position="710"/>
        <end position="894"/>
    </location>
</feature>
<dbReference type="GO" id="GO:0022857">
    <property type="term" value="F:transmembrane transporter activity"/>
    <property type="evidence" value="ECO:0007669"/>
    <property type="project" value="InterPro"/>
</dbReference>
<evidence type="ECO:0000256" key="1">
    <source>
        <dbReference type="ARBA" id="ARBA00004651"/>
    </source>
</evidence>
<dbReference type="SUPFAM" id="SSF161098">
    <property type="entry name" value="MetI-like"/>
    <property type="match status" value="1"/>
</dbReference>
<keyword evidence="5 8" id="KW-1133">Transmembrane helix</keyword>
<dbReference type="Pfam" id="PF00528">
    <property type="entry name" value="BPD_transp_1"/>
    <property type="match status" value="1"/>
</dbReference>
<evidence type="ECO:0000259" key="9">
    <source>
        <dbReference type="PROSITE" id="PS50928"/>
    </source>
</evidence>
<evidence type="ECO:0000313" key="10">
    <source>
        <dbReference type="EMBL" id="KAJ1684537.1"/>
    </source>
</evidence>
<evidence type="ECO:0000313" key="11">
    <source>
        <dbReference type="Proteomes" id="UP001151287"/>
    </source>
</evidence>
<feature type="transmembrane region" description="Helical" evidence="8">
    <location>
        <begin position="825"/>
        <end position="852"/>
    </location>
</feature>
<evidence type="ECO:0000256" key="6">
    <source>
        <dbReference type="ARBA" id="ARBA00023136"/>
    </source>
</evidence>
<evidence type="ECO:0000256" key="2">
    <source>
        <dbReference type="ARBA" id="ARBA00022448"/>
    </source>
</evidence>
<dbReference type="InterPro" id="IPR035906">
    <property type="entry name" value="MetI-like_sf"/>
</dbReference>
<dbReference type="Pfam" id="PF02028">
    <property type="entry name" value="BCCT"/>
    <property type="match status" value="1"/>
</dbReference>
<feature type="transmembrane region" description="Helical" evidence="8">
    <location>
        <begin position="496"/>
        <end position="515"/>
    </location>
</feature>
<comment type="subcellular location">
    <subcellularLocation>
        <location evidence="1">Cell membrane</location>
        <topology evidence="1">Multi-pass membrane protein</topology>
    </subcellularLocation>
</comment>
<dbReference type="InterPro" id="IPR000515">
    <property type="entry name" value="MetI-like"/>
</dbReference>
<keyword evidence="4 8" id="KW-0812">Transmembrane</keyword>
<dbReference type="InterPro" id="IPR000060">
    <property type="entry name" value="BCCT_transptr"/>
</dbReference>
<feature type="transmembrane region" description="Helical" evidence="8">
    <location>
        <begin position="744"/>
        <end position="768"/>
    </location>
</feature>
<evidence type="ECO:0000256" key="7">
    <source>
        <dbReference type="SAM" id="MobiDB-lite"/>
    </source>
</evidence>
<dbReference type="OrthoDB" id="1045822at2759"/>
<sequence>MTDLETGPAVLDEGPDGPEGVRRPVLNRPVFVSSAVITLAVTLWCVVAPGNAEAVLGSVVGWVTTWFGWYYIALTTVVLVFVVFLGVSRFGRVRLGPEHSRPEFSTGAWAAMLFAAGIGTDLMFYAVYEPVTQFLDPPTGQGGTVDAAREGSAWTLFHYGVSGWGLYSLMGMALAYFAYRMNLPLAVRSALYPLIGKRVDGPVGHAVDSATVLGTIFGVATSLGIGVVSLNVGLELVLGVPSGLAAQAALVVLAVVIATLSAVSGVDKGIKVISQANVLLAIVLAAFVLVTGRTADLLNSLVLNVGDYVRLFPGMTMQTFAYSQDGDINSWMSTWTLFFWAWWIAWAAFVGLFLARISRGRTIKQFVAGTLLIPLSYIVMWVSIFGNAALDEIRRGDNVDFGRIVSSSGGPDQGLWALLQEYPAFTFVAGLAIVVGLLFYVTSADSGALVMANLSSRLPSADADARPWLRVFWATATGALTLAILAAGGITALQYATIIVGLPFAFVMIGVMWGLHRALSVEVEITESRDAAMPGVLSGRSDSPGGGRGPWRARLRRVMSFPDRARAEAYLAEVVEPALEEVRAELAGHDTQAVVRRGAEEQQPYVELVSDGTERSFVYRVQHQQAPVPVYSGRVSHESDVYSRLVVFLLDGGQGYDVMGYTHTQLIDDVLDHCPGGNVSPAPDERPLPVNGLPFFDYLSAYRDQIILRTEQHFQFSAYVILGAVVIGLLIAVLTYQSRFSGNFAISTAAIAFTLPAVALFGFLVSVFGQSLFGAVYPPVVLYALLPVLRNGIVGLQSADPAVIDAARGMGVGRFRMLWQIRFPIAWPLILAGIRVSAQLAVGIFAIGAFVVDVGLGTYGFSALDNLGSVNTGNQAIVCIVFVALVALVFDALFVIVRYFTTPRGSRA</sequence>
<dbReference type="AlphaFoldDB" id="A0A9P9ZAE2"/>
<keyword evidence="3" id="KW-1003">Cell membrane</keyword>
<feature type="transmembrane region" description="Helical" evidence="8">
    <location>
        <begin position="212"/>
        <end position="232"/>
    </location>
</feature>
<keyword evidence="11" id="KW-1185">Reference proteome</keyword>
<dbReference type="CDD" id="cd06261">
    <property type="entry name" value="TM_PBP2"/>
    <property type="match status" value="1"/>
</dbReference>
<feature type="transmembrane region" description="Helical" evidence="8">
    <location>
        <begin position="30"/>
        <end position="49"/>
    </location>
</feature>
<feature type="transmembrane region" description="Helical" evidence="8">
    <location>
        <begin position="424"/>
        <end position="450"/>
    </location>
</feature>
<feature type="transmembrane region" description="Helical" evidence="8">
    <location>
        <begin position="244"/>
        <end position="266"/>
    </location>
</feature>
<feature type="transmembrane region" description="Helical" evidence="8">
    <location>
        <begin position="471"/>
        <end position="490"/>
    </location>
</feature>
<dbReference type="PANTHER" id="PTHR30047">
    <property type="entry name" value="HIGH-AFFINITY CHOLINE TRANSPORT PROTEIN-RELATED"/>
    <property type="match status" value="1"/>
</dbReference>
<gene>
    <name evidence="10" type="ORF">LUZ63_020292</name>
</gene>
<dbReference type="NCBIfam" id="TIGR00842">
    <property type="entry name" value="bcct"/>
    <property type="match status" value="1"/>
</dbReference>
<reference evidence="10" key="1">
    <citation type="journal article" date="2022" name="Cell">
        <title>Repeat-based holocentromeres influence genome architecture and karyotype evolution.</title>
        <authorList>
            <person name="Hofstatter P.G."/>
            <person name="Thangavel G."/>
            <person name="Lux T."/>
            <person name="Neumann P."/>
            <person name="Vondrak T."/>
            <person name="Novak P."/>
            <person name="Zhang M."/>
            <person name="Costa L."/>
            <person name="Castellani M."/>
            <person name="Scott A."/>
            <person name="Toegelov H."/>
            <person name="Fuchs J."/>
            <person name="Mata-Sucre Y."/>
            <person name="Dias Y."/>
            <person name="Vanzela A.L.L."/>
            <person name="Huettel B."/>
            <person name="Almeida C.C.S."/>
            <person name="Simkova H."/>
            <person name="Souza G."/>
            <person name="Pedrosa-Harand A."/>
            <person name="Macas J."/>
            <person name="Mayer K.F.X."/>
            <person name="Houben A."/>
            <person name="Marques A."/>
        </authorList>
    </citation>
    <scope>NUCLEOTIDE SEQUENCE</scope>
    <source>
        <strain evidence="10">RhyBre1mFocal</strain>
    </source>
</reference>
<dbReference type="EMBL" id="JAMQYH010000029">
    <property type="protein sequence ID" value="KAJ1684537.1"/>
    <property type="molecule type" value="Genomic_DNA"/>
</dbReference>
<feature type="transmembrane region" description="Helical" evidence="8">
    <location>
        <begin position="108"/>
        <end position="128"/>
    </location>
</feature>
<dbReference type="NCBIfam" id="NF007399">
    <property type="entry name" value="PRK09928.1"/>
    <property type="match status" value="1"/>
</dbReference>